<sequence>MCHLTWIKLALHKELSYSKRIVKVIMEQSVQLQMVVGKEQVKVEGTLDNYLQLYGNQKKMKITCNSLQISITSAIGAQSPKFLSTNWFPPPRALKKSIPRSKSTTPPQYRGQKSCTFTTSMLH</sequence>
<evidence type="ECO:0000256" key="1">
    <source>
        <dbReference type="SAM" id="MobiDB-lite"/>
    </source>
</evidence>
<comment type="caution">
    <text evidence="2">The sequence shown here is derived from an EMBL/GenBank/DDBJ whole genome shotgun (WGS) entry which is preliminary data.</text>
</comment>
<keyword evidence="3" id="KW-1185">Reference proteome</keyword>
<organism evidence="2 3">
    <name type="scientific">Linum tenue</name>
    <dbReference type="NCBI Taxonomy" id="586396"/>
    <lineage>
        <taxon>Eukaryota</taxon>
        <taxon>Viridiplantae</taxon>
        <taxon>Streptophyta</taxon>
        <taxon>Embryophyta</taxon>
        <taxon>Tracheophyta</taxon>
        <taxon>Spermatophyta</taxon>
        <taxon>Magnoliopsida</taxon>
        <taxon>eudicotyledons</taxon>
        <taxon>Gunneridae</taxon>
        <taxon>Pentapetalae</taxon>
        <taxon>rosids</taxon>
        <taxon>fabids</taxon>
        <taxon>Malpighiales</taxon>
        <taxon>Linaceae</taxon>
        <taxon>Linum</taxon>
    </lineage>
</organism>
<accession>A0AAV0LAN1</accession>
<name>A0AAV0LAN1_9ROSI</name>
<gene>
    <name evidence="2" type="ORF">LITE_LOCUS22882</name>
</gene>
<evidence type="ECO:0000313" key="2">
    <source>
        <dbReference type="EMBL" id="CAI0431028.1"/>
    </source>
</evidence>
<feature type="region of interest" description="Disordered" evidence="1">
    <location>
        <begin position="94"/>
        <end position="123"/>
    </location>
</feature>
<feature type="compositionally biased region" description="Polar residues" evidence="1">
    <location>
        <begin position="100"/>
        <end position="123"/>
    </location>
</feature>
<evidence type="ECO:0000313" key="3">
    <source>
        <dbReference type="Proteomes" id="UP001154282"/>
    </source>
</evidence>
<proteinExistence type="predicted"/>
<dbReference type="Proteomes" id="UP001154282">
    <property type="component" value="Unassembled WGS sequence"/>
</dbReference>
<dbReference type="EMBL" id="CAMGYJ010000006">
    <property type="protein sequence ID" value="CAI0431028.1"/>
    <property type="molecule type" value="Genomic_DNA"/>
</dbReference>
<reference evidence="2" key="1">
    <citation type="submission" date="2022-08" db="EMBL/GenBank/DDBJ databases">
        <authorList>
            <person name="Gutierrez-Valencia J."/>
        </authorList>
    </citation>
    <scope>NUCLEOTIDE SEQUENCE</scope>
</reference>
<dbReference type="AlphaFoldDB" id="A0AAV0LAN1"/>
<protein>
    <submittedName>
        <fullName evidence="2">Uncharacterized protein</fullName>
    </submittedName>
</protein>